<dbReference type="Proteomes" id="UP000192277">
    <property type="component" value="Unassembled WGS sequence"/>
</dbReference>
<dbReference type="EMBL" id="LWBO01000011">
    <property type="protein sequence ID" value="OQP49230.1"/>
    <property type="molecule type" value="Genomic_DNA"/>
</dbReference>
<sequence>MKNREPIADSRLPVPLQKNRSGQKLPDLFPTQKTTEDKKVLCVADAQKNESGQQRYDRNENYT</sequence>
<accession>A0ABX3NXM9</accession>
<protein>
    <submittedName>
        <fullName evidence="2">Uncharacterized protein</fullName>
    </submittedName>
</protein>
<name>A0ABX3NXM9_9BACT</name>
<reference evidence="2 3" key="1">
    <citation type="submission" date="2016-04" db="EMBL/GenBank/DDBJ databases">
        <authorList>
            <person name="Chen L."/>
            <person name="Zhuang W."/>
            <person name="Wang G."/>
        </authorList>
    </citation>
    <scope>NUCLEOTIDE SEQUENCE [LARGE SCALE GENOMIC DNA]</scope>
    <source>
        <strain evidence="3">GR20</strain>
    </source>
</reference>
<evidence type="ECO:0000313" key="3">
    <source>
        <dbReference type="Proteomes" id="UP000192277"/>
    </source>
</evidence>
<feature type="region of interest" description="Disordered" evidence="1">
    <location>
        <begin position="1"/>
        <end position="30"/>
    </location>
</feature>
<keyword evidence="3" id="KW-1185">Reference proteome</keyword>
<comment type="caution">
    <text evidence="2">The sequence shown here is derived from an EMBL/GenBank/DDBJ whole genome shotgun (WGS) entry which is preliminary data.</text>
</comment>
<organism evidence="2 3">
    <name type="scientific">Niastella koreensis</name>
    <dbReference type="NCBI Taxonomy" id="354356"/>
    <lineage>
        <taxon>Bacteria</taxon>
        <taxon>Pseudomonadati</taxon>
        <taxon>Bacteroidota</taxon>
        <taxon>Chitinophagia</taxon>
        <taxon>Chitinophagales</taxon>
        <taxon>Chitinophagaceae</taxon>
        <taxon>Niastella</taxon>
    </lineage>
</organism>
<proteinExistence type="predicted"/>
<evidence type="ECO:0000313" key="2">
    <source>
        <dbReference type="EMBL" id="OQP49230.1"/>
    </source>
</evidence>
<evidence type="ECO:0000256" key="1">
    <source>
        <dbReference type="SAM" id="MobiDB-lite"/>
    </source>
</evidence>
<gene>
    <name evidence="2" type="ORF">A4D02_30015</name>
</gene>